<accession>A0ABU2WXD3</accession>
<reference evidence="1" key="1">
    <citation type="submission" date="2023-09" db="EMBL/GenBank/DDBJ databases">
        <title>30 novel species of actinomycetes from the DSMZ collection.</title>
        <authorList>
            <person name="Nouioui I."/>
        </authorList>
    </citation>
    <scope>NUCLEOTIDE SEQUENCE</scope>
    <source>
        <strain evidence="1">DSM 115977</strain>
    </source>
</reference>
<dbReference type="InterPro" id="IPR010662">
    <property type="entry name" value="RBBP9/YdeN"/>
</dbReference>
<gene>
    <name evidence="1" type="ORF">RM555_16485</name>
</gene>
<keyword evidence="2" id="KW-1185">Reference proteome</keyword>
<dbReference type="PANTHER" id="PTHR15394:SF3">
    <property type="entry name" value="SERINE HYDROLASE RBBP9"/>
    <property type="match status" value="1"/>
</dbReference>
<dbReference type="Pfam" id="PF06821">
    <property type="entry name" value="Ser_hydrolase"/>
    <property type="match status" value="1"/>
</dbReference>
<proteinExistence type="predicted"/>
<dbReference type="PANTHER" id="PTHR15394">
    <property type="entry name" value="SERINE HYDROLASE RBBP9"/>
    <property type="match status" value="1"/>
</dbReference>
<evidence type="ECO:0000313" key="2">
    <source>
        <dbReference type="Proteomes" id="UP001180973"/>
    </source>
</evidence>
<evidence type="ECO:0000313" key="1">
    <source>
        <dbReference type="EMBL" id="MDT0530592.1"/>
    </source>
</evidence>
<comment type="caution">
    <text evidence="1">The sequence shown here is derived from an EMBL/GenBank/DDBJ whole genome shotgun (WGS) entry which is preliminary data.</text>
</comment>
<protein>
    <submittedName>
        <fullName evidence="1">Alpha/beta hydrolase</fullName>
    </submittedName>
</protein>
<dbReference type="Proteomes" id="UP001180973">
    <property type="component" value="Unassembled WGS sequence"/>
</dbReference>
<name>A0ABU2WXD3_9ACTN</name>
<dbReference type="RefSeq" id="WP_311412577.1">
    <property type="nucleotide sequence ID" value="NZ_JAVRFL010000017.1"/>
</dbReference>
<dbReference type="SUPFAM" id="SSF53474">
    <property type="entry name" value="alpha/beta-Hydrolases"/>
    <property type="match status" value="1"/>
</dbReference>
<dbReference type="EMBL" id="JAVRFL010000017">
    <property type="protein sequence ID" value="MDT0530592.1"/>
    <property type="molecule type" value="Genomic_DNA"/>
</dbReference>
<dbReference type="Gene3D" id="3.40.50.1820">
    <property type="entry name" value="alpha/beta hydrolase"/>
    <property type="match status" value="1"/>
</dbReference>
<dbReference type="GO" id="GO:0016787">
    <property type="term" value="F:hydrolase activity"/>
    <property type="evidence" value="ECO:0007669"/>
    <property type="project" value="UniProtKB-KW"/>
</dbReference>
<keyword evidence="1" id="KW-0378">Hydrolase</keyword>
<organism evidence="1 2">
    <name type="scientific">Micromonospora reichwaldensis</name>
    <dbReference type="NCBI Taxonomy" id="3075516"/>
    <lineage>
        <taxon>Bacteria</taxon>
        <taxon>Bacillati</taxon>
        <taxon>Actinomycetota</taxon>
        <taxon>Actinomycetes</taxon>
        <taxon>Micromonosporales</taxon>
        <taxon>Micromonosporaceae</taxon>
        <taxon>Micromonospora</taxon>
    </lineage>
</organism>
<sequence length="178" mass="19803">MGRRAIIFHGTGGNPDACWYPWLAGRLAGRGYAVEVPHHPGINVEPIATFLPKVLNGHSFDEDTVLVGHSGGAALLLALLEHVDVTVAQAILVAGYCTRPNTEEEPVLQQGYDWAAIRSHVRDIYFINSREDPYGCDDRQGRAMFERLGGTQIVRDDGHFGDHDQPYERFELLDRLIP</sequence>
<dbReference type="InterPro" id="IPR029058">
    <property type="entry name" value="AB_hydrolase_fold"/>
</dbReference>